<comment type="subcellular location">
    <subcellularLocation>
        <location evidence="1">Cytoplasm</location>
        <location evidence="1">Cytoskeleton</location>
        <location evidence="1">Cilium axoneme</location>
    </subcellularLocation>
</comment>
<proteinExistence type="inferred from homology"/>
<dbReference type="GO" id="GO:0005930">
    <property type="term" value="C:axoneme"/>
    <property type="evidence" value="ECO:0007669"/>
    <property type="project" value="UniProtKB-SubCell"/>
</dbReference>
<organism evidence="10">
    <name type="scientific">Graphocephala atropunctata</name>
    <dbReference type="NCBI Taxonomy" id="36148"/>
    <lineage>
        <taxon>Eukaryota</taxon>
        <taxon>Metazoa</taxon>
        <taxon>Ecdysozoa</taxon>
        <taxon>Arthropoda</taxon>
        <taxon>Hexapoda</taxon>
        <taxon>Insecta</taxon>
        <taxon>Pterygota</taxon>
        <taxon>Neoptera</taxon>
        <taxon>Paraneoptera</taxon>
        <taxon>Hemiptera</taxon>
        <taxon>Auchenorrhyncha</taxon>
        <taxon>Membracoidea</taxon>
        <taxon>Cicadellidae</taxon>
        <taxon>Cicadellinae</taxon>
        <taxon>Cicadellini</taxon>
        <taxon>Graphocephala</taxon>
    </lineage>
</organism>
<dbReference type="PANTHER" id="PTHR14885:SF1">
    <property type="entry name" value="CILIA- AND FLAGELLA-ASSOCIATED PROTEIN 43"/>
    <property type="match status" value="1"/>
</dbReference>
<accession>A0A1B6MKQ2</accession>
<dbReference type="EMBL" id="GEBQ01003538">
    <property type="protein sequence ID" value="JAT36439.1"/>
    <property type="molecule type" value="Transcribed_RNA"/>
</dbReference>
<gene>
    <name evidence="10" type="ORF">g.36911</name>
</gene>
<evidence type="ECO:0000256" key="5">
    <source>
        <dbReference type="ARBA" id="ARBA00023054"/>
    </source>
</evidence>
<dbReference type="GO" id="GO:0060271">
    <property type="term" value="P:cilium assembly"/>
    <property type="evidence" value="ECO:0007669"/>
    <property type="project" value="TreeGrafter"/>
</dbReference>
<evidence type="ECO:0000256" key="4">
    <source>
        <dbReference type="ARBA" id="ARBA00022737"/>
    </source>
</evidence>
<dbReference type="InterPro" id="IPR036322">
    <property type="entry name" value="WD40_repeat_dom_sf"/>
</dbReference>
<evidence type="ECO:0000256" key="3">
    <source>
        <dbReference type="ARBA" id="ARBA00022574"/>
    </source>
</evidence>
<sequence length="616" mass="69040">VSVCHVVILENAHMTHRYRAMAFAEMECLVCLTGIPAYEIIVWCWRTGTKLVSHPTGIVCQDLAIRCSVSMPIGVTLLAKYERETVFQLWQVNICSKLCLLSKTEIINGGLDANTFVSAFSWSPEGTLMVSDTNGNLYQVKEETQSYLKVFSWPYRLREGGTVITTNCLWWKGGVVMSGPNGFIQFIKRVGNSEFQPGWCITNQGALLVMCVNRARDTLVGWSQNSSLVHLVGTDQSASLEDIKFYGAAIRLFSYIHPVDDHFATISTLGALDIWEKRTGALMGSMQVTGGYVLDMKCNPHIPYLALGRSDGILQIVATSEGEPYQLSELHLCSEELTGVTFSPKGTLIVVASYKIGRIFVTQGLVGTGHRVNVLNHLLSNWTIMDMLVISPAKDQNKLLVLVNSEMVDSPTGNQLNVYTLPRLEMECSVMLPTAYYDLVHNGQSLMALPYISRQIHFWHLRQDEETEEIEVTKTLTSGHQIRRFHVHTHGSHMVTFGWDGLIFLRRKENLETFCILEAHHRFDYGVKYAIVDRTGEYILSLGKEGNFVCSKVLVECGHTKNEHKIDSVNESYFSKKQIKSTSAIITTKTWLETQIQQKLNLEAAVAAPDIKLIVA</sequence>
<evidence type="ECO:0000256" key="9">
    <source>
        <dbReference type="ARBA" id="ARBA00023662"/>
    </source>
</evidence>
<keyword evidence="7" id="KW-0966">Cell projection</keyword>
<evidence type="ECO:0000256" key="7">
    <source>
        <dbReference type="ARBA" id="ARBA00023273"/>
    </source>
</evidence>
<keyword evidence="2" id="KW-0963">Cytoplasm</keyword>
<feature type="non-terminal residue" evidence="10">
    <location>
        <position position="1"/>
    </location>
</feature>
<name>A0A1B6MKQ2_9HEMI</name>
<evidence type="ECO:0000256" key="6">
    <source>
        <dbReference type="ARBA" id="ARBA00023212"/>
    </source>
</evidence>
<dbReference type="GO" id="GO:0003341">
    <property type="term" value="P:cilium movement"/>
    <property type="evidence" value="ECO:0007669"/>
    <property type="project" value="UniProtKB-ARBA"/>
</dbReference>
<dbReference type="SUPFAM" id="SSF69322">
    <property type="entry name" value="Tricorn protease domain 2"/>
    <property type="match status" value="1"/>
</dbReference>
<dbReference type="AlphaFoldDB" id="A0A1B6MKQ2"/>
<dbReference type="SUPFAM" id="SSF50978">
    <property type="entry name" value="WD40 repeat-like"/>
    <property type="match status" value="1"/>
</dbReference>
<keyword evidence="5" id="KW-0175">Coiled coil</keyword>
<keyword evidence="4" id="KW-0677">Repeat</keyword>
<evidence type="ECO:0000256" key="2">
    <source>
        <dbReference type="ARBA" id="ARBA00022490"/>
    </source>
</evidence>
<dbReference type="Gene3D" id="2.130.10.10">
    <property type="entry name" value="YVTN repeat-like/Quinoprotein amine dehydrogenase"/>
    <property type="match status" value="2"/>
</dbReference>
<protein>
    <recommendedName>
        <fullName evidence="9">Cilia- and flagella-associated protein 43</fullName>
    </recommendedName>
</protein>
<reference evidence="10" key="1">
    <citation type="submission" date="2015-11" db="EMBL/GenBank/DDBJ databases">
        <title>De novo transcriptome assembly of four potential Pierce s Disease insect vectors from Arizona vineyards.</title>
        <authorList>
            <person name="Tassone E.E."/>
        </authorList>
    </citation>
    <scope>NUCLEOTIDE SEQUENCE</scope>
</reference>
<evidence type="ECO:0000313" key="10">
    <source>
        <dbReference type="EMBL" id="JAT36439.1"/>
    </source>
</evidence>
<evidence type="ECO:0000256" key="8">
    <source>
        <dbReference type="ARBA" id="ARBA00023605"/>
    </source>
</evidence>
<keyword evidence="6" id="KW-0206">Cytoskeleton</keyword>
<keyword evidence="3" id="KW-0853">WD repeat</keyword>
<evidence type="ECO:0000256" key="1">
    <source>
        <dbReference type="ARBA" id="ARBA00004430"/>
    </source>
</evidence>
<dbReference type="InterPro" id="IPR015943">
    <property type="entry name" value="WD40/YVTN_repeat-like_dom_sf"/>
</dbReference>
<comment type="similarity">
    <text evidence="8">Belongs to the CFAP43 family.</text>
</comment>
<dbReference type="PANTHER" id="PTHR14885">
    <property type="entry name" value="CILIA- AND FLAGELLA-ASSOCIATED PROTEIN 43-RELATED"/>
    <property type="match status" value="1"/>
</dbReference>
<feature type="non-terminal residue" evidence="10">
    <location>
        <position position="616"/>
    </location>
</feature>